<accession>A0A199P7D3</accession>
<dbReference type="Proteomes" id="UP000093858">
    <property type="component" value="Unassembled WGS sequence"/>
</dbReference>
<dbReference type="AlphaFoldDB" id="A0A199P7D3"/>
<evidence type="ECO:0000313" key="1">
    <source>
        <dbReference type="EMBL" id="OAX56911.1"/>
    </source>
</evidence>
<proteinExistence type="predicted"/>
<evidence type="ECO:0000313" key="2">
    <source>
        <dbReference type="Proteomes" id="UP000093858"/>
    </source>
</evidence>
<dbReference type="EMBL" id="LWSU01000057">
    <property type="protein sequence ID" value="OAX56911.1"/>
    <property type="molecule type" value="Genomic_DNA"/>
</dbReference>
<name>A0A199P7D3_9XANT</name>
<reference evidence="1 2" key="1">
    <citation type="submission" date="2016-04" db="EMBL/GenBank/DDBJ databases">
        <title>Xanthomonas translucens phylogeny.</title>
        <authorList>
            <person name="Langlois P."/>
        </authorList>
    </citation>
    <scope>NUCLEOTIDE SEQUENCE [LARGE SCALE GENOMIC DNA]</scope>
    <source>
        <strain evidence="1 2">B99</strain>
    </source>
</reference>
<comment type="caution">
    <text evidence="1">The sequence shown here is derived from an EMBL/GenBank/DDBJ whole genome shotgun (WGS) entry which is preliminary data.</text>
</comment>
<protein>
    <recommendedName>
        <fullName evidence="3">ATP-binding protein</fullName>
    </recommendedName>
</protein>
<organism evidence="1 2">
    <name type="scientific">Xanthomonas graminis pv. poae</name>
    <dbReference type="NCBI Taxonomy" id="227946"/>
    <lineage>
        <taxon>Bacteria</taxon>
        <taxon>Pseudomonadati</taxon>
        <taxon>Pseudomonadota</taxon>
        <taxon>Gammaproteobacteria</taxon>
        <taxon>Lysobacterales</taxon>
        <taxon>Lysobacteraceae</taxon>
        <taxon>Xanthomonas</taxon>
        <taxon>Xanthomonas translucens group</taxon>
        <taxon>Xanthomonas graminis</taxon>
    </lineage>
</organism>
<gene>
    <name evidence="1" type="ORF">A6R73_01585</name>
</gene>
<sequence>MKTAHDYLKLKDDPKVEPSASISLEISDQSVVIVDTATGISAQTAKDHVFKFGRGDEPASATDRLSVYGIGLKRAIFKLGNVIHMRSDHVDGGFDLALNVAEWSKIKGSEWTFKITKRDPVPVGQAGTTITVTELYDEVKRRVNDGVFDGQLREAISRTYAYYLGKLVTISLNDEPVEGISIDLSENHATKQVKISDVTCTISAGLGVPVAGKYREKSSGWFVFCNGRAVVSADKTALTGWGGGAIPIFQPKHRPFLGTVFFVAEDPEKLPWTTTKSGINEDSATWQTAKREMAAVGREVVSYLDSRYSDVGTEVDANDLQIASGPERVSVLAAAVAKPKAFKMPKKKVIPTVKIQYDALMPEVEKIAKHLKKPGMSGSDVGRHTFNYFLRNEVGDS</sequence>
<evidence type="ECO:0008006" key="3">
    <source>
        <dbReference type="Google" id="ProtNLM"/>
    </source>
</evidence>